<dbReference type="PANTHER" id="PTHR42948:SF1">
    <property type="entry name" value="TRANSPORTER"/>
    <property type="match status" value="1"/>
</dbReference>
<keyword evidence="5 6" id="KW-0472">Membrane</keyword>
<dbReference type="NCBIfam" id="NF037979">
    <property type="entry name" value="Na_transp"/>
    <property type="match status" value="1"/>
</dbReference>
<dbReference type="GO" id="GO:0016020">
    <property type="term" value="C:membrane"/>
    <property type="evidence" value="ECO:0007669"/>
    <property type="project" value="UniProtKB-SubCell"/>
</dbReference>
<feature type="transmembrane region" description="Helical" evidence="6">
    <location>
        <begin position="310"/>
        <end position="331"/>
    </location>
</feature>
<dbReference type="InterPro" id="IPR047218">
    <property type="entry name" value="YocR/YhdH-like"/>
</dbReference>
<feature type="transmembrane region" description="Helical" evidence="6">
    <location>
        <begin position="249"/>
        <end position="274"/>
    </location>
</feature>
<gene>
    <name evidence="7" type="ORF">METZ01_LOCUS6352</name>
</gene>
<evidence type="ECO:0000256" key="3">
    <source>
        <dbReference type="ARBA" id="ARBA00022692"/>
    </source>
</evidence>
<dbReference type="PRINTS" id="PR00176">
    <property type="entry name" value="NANEUSMPORT"/>
</dbReference>
<organism evidence="7">
    <name type="scientific">marine metagenome</name>
    <dbReference type="NCBI Taxonomy" id="408172"/>
    <lineage>
        <taxon>unclassified sequences</taxon>
        <taxon>metagenomes</taxon>
        <taxon>ecological metagenomes</taxon>
    </lineage>
</organism>
<dbReference type="Pfam" id="PF00209">
    <property type="entry name" value="SNF"/>
    <property type="match status" value="2"/>
</dbReference>
<sequence>MSVASKSEVFSSRWGMLLAMLGMAVGTGNIWRFPRIAASNGGGSFLVAWVVFLLAWSVPLLILEFGMGKGTRSGSIGAFVKTLGPKFAWMGAWIAFVATAIMFYYSVVMGWTIRFFVGTLTGEVPGATPSAFWDSFHSTGGALITHVVAMLMGLFVVSRGVKGIETAAKFLIPSLIILVMVLAVRAVTLPGASAGLEFLFTPDWAALANYEIWIQALTQNAWDTGAGWGLVLTYALYMRADEDTALNAFVIGFGNNSMSLLAGIMVLCTVFSVMPEAASEIVGATNEGLTFIWVPQLFQQIPGGRVLQGLFFLALVFAAWTSLVAMIELASRILIDLGMARSRAIMAVGLAGILFGIPSALNLEIFQNQDWVWGVGLMLSGFFFAFAVLRYGVTKWREKFINQEGSDIHIGAWWDWAMRLVAVEAVVLALWWLWGARSDDVTATWTLFSSYNVGSVLIQFVIVVVILRLANNWLARTVQARWQSPTSAMLNSSEEGS</sequence>
<feature type="transmembrane region" description="Helical" evidence="6">
    <location>
        <begin position="87"/>
        <end position="116"/>
    </location>
</feature>
<dbReference type="PROSITE" id="PS50267">
    <property type="entry name" value="NA_NEUROTRAN_SYMP_3"/>
    <property type="match status" value="1"/>
</dbReference>
<dbReference type="PANTHER" id="PTHR42948">
    <property type="entry name" value="TRANSPORTER"/>
    <property type="match status" value="1"/>
</dbReference>
<feature type="transmembrane region" description="Helical" evidence="6">
    <location>
        <begin position="413"/>
        <end position="434"/>
    </location>
</feature>
<dbReference type="InterPro" id="IPR037272">
    <property type="entry name" value="SNS_sf"/>
</dbReference>
<dbReference type="EMBL" id="UINC01000333">
    <property type="protein sequence ID" value="SUZ53498.1"/>
    <property type="molecule type" value="Genomic_DNA"/>
</dbReference>
<feature type="transmembrane region" description="Helical" evidence="6">
    <location>
        <begin position="343"/>
        <end position="365"/>
    </location>
</feature>
<feature type="transmembrane region" description="Helical" evidence="6">
    <location>
        <begin position="170"/>
        <end position="192"/>
    </location>
</feature>
<feature type="transmembrane region" description="Helical" evidence="6">
    <location>
        <begin position="212"/>
        <end position="237"/>
    </location>
</feature>
<protein>
    <recommendedName>
        <fullName evidence="8">Sodium-dependent transporter</fullName>
    </recommendedName>
</protein>
<feature type="transmembrane region" description="Helical" evidence="6">
    <location>
        <begin position="12"/>
        <end position="31"/>
    </location>
</feature>
<keyword evidence="2" id="KW-0813">Transport</keyword>
<feature type="transmembrane region" description="Helical" evidence="6">
    <location>
        <begin position="43"/>
        <end position="66"/>
    </location>
</feature>
<feature type="transmembrane region" description="Helical" evidence="6">
    <location>
        <begin position="136"/>
        <end position="158"/>
    </location>
</feature>
<dbReference type="CDD" id="cd10336">
    <property type="entry name" value="SLC6sbd_Tyt1-Like"/>
    <property type="match status" value="1"/>
</dbReference>
<evidence type="ECO:0000256" key="6">
    <source>
        <dbReference type="SAM" id="Phobius"/>
    </source>
</evidence>
<evidence type="ECO:0000313" key="7">
    <source>
        <dbReference type="EMBL" id="SUZ53498.1"/>
    </source>
</evidence>
<comment type="subcellular location">
    <subcellularLocation>
        <location evidence="1">Membrane</location>
        <topology evidence="1">Multi-pass membrane protein</topology>
    </subcellularLocation>
</comment>
<dbReference type="InterPro" id="IPR000175">
    <property type="entry name" value="Na/ntran_symport"/>
</dbReference>
<evidence type="ECO:0000256" key="4">
    <source>
        <dbReference type="ARBA" id="ARBA00022989"/>
    </source>
</evidence>
<evidence type="ECO:0000256" key="2">
    <source>
        <dbReference type="ARBA" id="ARBA00022448"/>
    </source>
</evidence>
<evidence type="ECO:0000256" key="1">
    <source>
        <dbReference type="ARBA" id="ARBA00004141"/>
    </source>
</evidence>
<accession>A0A381NI27</accession>
<dbReference type="AlphaFoldDB" id="A0A381NI27"/>
<reference evidence="7" key="1">
    <citation type="submission" date="2018-05" db="EMBL/GenBank/DDBJ databases">
        <authorList>
            <person name="Lanie J.A."/>
            <person name="Ng W.-L."/>
            <person name="Kazmierczak K.M."/>
            <person name="Andrzejewski T.M."/>
            <person name="Davidsen T.M."/>
            <person name="Wayne K.J."/>
            <person name="Tettelin H."/>
            <person name="Glass J.I."/>
            <person name="Rusch D."/>
            <person name="Podicherti R."/>
            <person name="Tsui H.-C.T."/>
            <person name="Winkler M.E."/>
        </authorList>
    </citation>
    <scope>NUCLEOTIDE SEQUENCE</scope>
</reference>
<name>A0A381NI27_9ZZZZ</name>
<evidence type="ECO:0008006" key="8">
    <source>
        <dbReference type="Google" id="ProtNLM"/>
    </source>
</evidence>
<dbReference type="SUPFAM" id="SSF161070">
    <property type="entry name" value="SNF-like"/>
    <property type="match status" value="1"/>
</dbReference>
<feature type="transmembrane region" description="Helical" evidence="6">
    <location>
        <begin position="454"/>
        <end position="474"/>
    </location>
</feature>
<keyword evidence="4 6" id="KW-1133">Transmembrane helix</keyword>
<keyword evidence="3 6" id="KW-0812">Transmembrane</keyword>
<evidence type="ECO:0000256" key="5">
    <source>
        <dbReference type="ARBA" id="ARBA00023136"/>
    </source>
</evidence>
<proteinExistence type="predicted"/>
<feature type="transmembrane region" description="Helical" evidence="6">
    <location>
        <begin position="371"/>
        <end position="393"/>
    </location>
</feature>